<keyword evidence="11" id="KW-1185">Reference proteome</keyword>
<organism evidence="10 11">
    <name type="scientific">Sphenostylis stenocarpa</name>
    <dbReference type="NCBI Taxonomy" id="92480"/>
    <lineage>
        <taxon>Eukaryota</taxon>
        <taxon>Viridiplantae</taxon>
        <taxon>Streptophyta</taxon>
        <taxon>Embryophyta</taxon>
        <taxon>Tracheophyta</taxon>
        <taxon>Spermatophyta</taxon>
        <taxon>Magnoliopsida</taxon>
        <taxon>eudicotyledons</taxon>
        <taxon>Gunneridae</taxon>
        <taxon>Pentapetalae</taxon>
        <taxon>rosids</taxon>
        <taxon>fabids</taxon>
        <taxon>Fabales</taxon>
        <taxon>Fabaceae</taxon>
        <taxon>Papilionoideae</taxon>
        <taxon>50 kb inversion clade</taxon>
        <taxon>NPAAA clade</taxon>
        <taxon>indigoferoid/millettioid clade</taxon>
        <taxon>Phaseoleae</taxon>
        <taxon>Sphenostylis</taxon>
    </lineage>
</organism>
<sequence>MTLSCLIILLGLFIPFHPIHAQFSSCNELSHVKKIIFFEFDTKINENYKDEGHILTRESQRHFQNVYGILILIGWGTLLPIGVMTARYMRHFPPFVDVWFKCHIVCQTLGYILGTVGWSIWLYLGMSSKLLVSKTQSILSIIAFTFINLQMLGTVVRLQKEVWYCKCWNICHHLLGYAIIGIVIVNIFAVLQAETLKRVYVGILVVFSVVVVPLEIYRCKFKILLHVAMINHELWNREGS</sequence>
<feature type="transmembrane region" description="Helical" evidence="7">
    <location>
        <begin position="66"/>
        <end position="86"/>
    </location>
</feature>
<keyword evidence="4" id="KW-0249">Electron transport</keyword>
<dbReference type="PANTHER" id="PTHR23130:SF153">
    <property type="entry name" value="CYTOCHROME B561 DOMAIN-CONTAINING PROTEIN"/>
    <property type="match status" value="1"/>
</dbReference>
<evidence type="ECO:0000256" key="6">
    <source>
        <dbReference type="ARBA" id="ARBA00023136"/>
    </source>
</evidence>
<evidence type="ECO:0000313" key="11">
    <source>
        <dbReference type="Proteomes" id="UP001189624"/>
    </source>
</evidence>
<accession>A0AA86S4C2</accession>
<evidence type="ECO:0000259" key="9">
    <source>
        <dbReference type="PROSITE" id="PS50939"/>
    </source>
</evidence>
<evidence type="ECO:0000256" key="7">
    <source>
        <dbReference type="SAM" id="Phobius"/>
    </source>
</evidence>
<dbReference type="Gramene" id="rna-AYBTSS11_LOCUS10240">
    <property type="protein sequence ID" value="CAJ1941396.1"/>
    <property type="gene ID" value="gene-AYBTSS11_LOCUS10240"/>
</dbReference>
<feature type="transmembrane region" description="Helical" evidence="7">
    <location>
        <begin position="170"/>
        <end position="193"/>
    </location>
</feature>
<dbReference type="Proteomes" id="UP001189624">
    <property type="component" value="Chromosome 3"/>
</dbReference>
<evidence type="ECO:0000256" key="1">
    <source>
        <dbReference type="ARBA" id="ARBA00004370"/>
    </source>
</evidence>
<evidence type="ECO:0000256" key="3">
    <source>
        <dbReference type="ARBA" id="ARBA00022692"/>
    </source>
</evidence>
<dbReference type="InterPro" id="IPR006593">
    <property type="entry name" value="Cyt_b561/ferric_Rdtase_TM"/>
</dbReference>
<dbReference type="GO" id="GO:0016020">
    <property type="term" value="C:membrane"/>
    <property type="evidence" value="ECO:0007669"/>
    <property type="project" value="UniProtKB-SubCell"/>
</dbReference>
<keyword evidence="8" id="KW-0732">Signal</keyword>
<keyword evidence="5 7" id="KW-1133">Transmembrane helix</keyword>
<dbReference type="PANTHER" id="PTHR23130">
    <property type="entry name" value="CYTOCHROME B561 AND DOMON DOMAIN-CONTAINING PROTEIN"/>
    <property type="match status" value="1"/>
</dbReference>
<dbReference type="AlphaFoldDB" id="A0AA86S4C2"/>
<dbReference type="Gene3D" id="1.20.120.1770">
    <property type="match status" value="1"/>
</dbReference>
<gene>
    <name evidence="10" type="ORF">AYBTSS11_LOCUS10240</name>
</gene>
<keyword evidence="2" id="KW-0813">Transport</keyword>
<evidence type="ECO:0000256" key="8">
    <source>
        <dbReference type="SAM" id="SignalP"/>
    </source>
</evidence>
<proteinExistence type="predicted"/>
<evidence type="ECO:0000313" key="10">
    <source>
        <dbReference type="EMBL" id="CAJ1941396.1"/>
    </source>
</evidence>
<keyword evidence="6 7" id="KW-0472">Membrane</keyword>
<reference evidence="10" key="1">
    <citation type="submission" date="2023-10" db="EMBL/GenBank/DDBJ databases">
        <authorList>
            <person name="Domelevo Entfellner J.-B."/>
        </authorList>
    </citation>
    <scope>NUCLEOTIDE SEQUENCE</scope>
</reference>
<evidence type="ECO:0000256" key="4">
    <source>
        <dbReference type="ARBA" id="ARBA00022982"/>
    </source>
</evidence>
<feature type="signal peptide" evidence="8">
    <location>
        <begin position="1"/>
        <end position="21"/>
    </location>
</feature>
<feature type="transmembrane region" description="Helical" evidence="7">
    <location>
        <begin position="199"/>
        <end position="217"/>
    </location>
</feature>
<feature type="domain" description="Cytochrome b561" evidence="9">
    <location>
        <begin position="29"/>
        <end position="228"/>
    </location>
</feature>
<feature type="chain" id="PRO_5041697565" description="Cytochrome b561 domain-containing protein" evidence="8">
    <location>
        <begin position="22"/>
        <end position="240"/>
    </location>
</feature>
<evidence type="ECO:0000256" key="2">
    <source>
        <dbReference type="ARBA" id="ARBA00022448"/>
    </source>
</evidence>
<feature type="transmembrane region" description="Helical" evidence="7">
    <location>
        <begin position="98"/>
        <end position="124"/>
    </location>
</feature>
<protein>
    <recommendedName>
        <fullName evidence="9">Cytochrome b561 domain-containing protein</fullName>
    </recommendedName>
</protein>
<feature type="transmembrane region" description="Helical" evidence="7">
    <location>
        <begin position="136"/>
        <end position="158"/>
    </location>
</feature>
<name>A0AA86S4C2_9FABA</name>
<dbReference type="EMBL" id="OY731400">
    <property type="protein sequence ID" value="CAJ1941396.1"/>
    <property type="molecule type" value="Genomic_DNA"/>
</dbReference>
<dbReference type="PROSITE" id="PS50939">
    <property type="entry name" value="CYTOCHROME_B561"/>
    <property type="match status" value="1"/>
</dbReference>
<comment type="subcellular location">
    <subcellularLocation>
        <location evidence="1">Membrane</location>
    </subcellularLocation>
</comment>
<keyword evidence="3 7" id="KW-0812">Transmembrane</keyword>
<dbReference type="SMART" id="SM00665">
    <property type="entry name" value="B561"/>
    <property type="match status" value="1"/>
</dbReference>
<evidence type="ECO:0000256" key="5">
    <source>
        <dbReference type="ARBA" id="ARBA00022989"/>
    </source>
</evidence>
<dbReference type="CDD" id="cd08760">
    <property type="entry name" value="Cyt_b561_FRRS1_like"/>
    <property type="match status" value="1"/>
</dbReference>